<sequence length="459" mass="50237">MKTIRISTSFFKRIAHLELKYLTILVLVLASCSSNNDTEDTPAPDTSNDPPSITVTIVSNATLLSQTGIDYFIEVPRDLDLSLRLSVSIPGGFASGTRNGEPIGNSTSTDLNTGKKSGIIDVTYIYLSGGLDPEEFIITDQNGKVVKVNIHIKLPLGFNPNDALAGSWATTAYKANESHTSINQIFGTQAGSLLVVNDNDIYRSTNGGSTWSQTAISQSAWLGTMAQHNDGSLYVTAIEPGNIFKSLDDGQSWTLLSTNLPALSGIRDIKITANGVFYISAWLNIQNSTVNGIYKSENGTDWAYVKDLEGIEGLFLDGNTNVYAYTKYPGRLIKSTDSGSTWDTVNTPSSEFVTSFAIANNNWYLGTGNNFYRSTDQGATWQVYNTSLPYNKYITSISVSSTNEIYINPTNYGIFKLDQNDTWRSIGTDLGTIYIQSMTFVNNQFFAAGFYTAKVYKLQ</sequence>
<dbReference type="SUPFAM" id="SSF110296">
    <property type="entry name" value="Oligoxyloglucan reducing end-specific cellobiohydrolase"/>
    <property type="match status" value="1"/>
</dbReference>
<proteinExistence type="predicted"/>
<name>A0ABV9N4H7_9FLAO</name>
<dbReference type="EMBL" id="JBHSGP010000014">
    <property type="protein sequence ID" value="MFC4722384.1"/>
    <property type="molecule type" value="Genomic_DNA"/>
</dbReference>
<evidence type="ECO:0000313" key="2">
    <source>
        <dbReference type="Proteomes" id="UP001595953"/>
    </source>
</evidence>
<gene>
    <name evidence="1" type="ORF">ACFO5O_08625</name>
</gene>
<protein>
    <submittedName>
        <fullName evidence="1">WD40/YVTN/BNR-like repeat-containing protein</fullName>
    </submittedName>
</protein>
<reference evidence="2" key="1">
    <citation type="journal article" date="2019" name="Int. J. Syst. Evol. Microbiol.">
        <title>The Global Catalogue of Microorganisms (GCM) 10K type strain sequencing project: providing services to taxonomists for standard genome sequencing and annotation.</title>
        <authorList>
            <consortium name="The Broad Institute Genomics Platform"/>
            <consortium name="The Broad Institute Genome Sequencing Center for Infectious Disease"/>
            <person name="Wu L."/>
            <person name="Ma J."/>
        </authorList>
    </citation>
    <scope>NUCLEOTIDE SEQUENCE [LARGE SCALE GENOMIC DNA]</scope>
    <source>
        <strain evidence="2">CCUG 63682</strain>
    </source>
</reference>
<accession>A0ABV9N4H7</accession>
<dbReference type="Gene3D" id="2.130.10.10">
    <property type="entry name" value="YVTN repeat-like/Quinoprotein amine dehydrogenase"/>
    <property type="match status" value="2"/>
</dbReference>
<comment type="caution">
    <text evidence="1">The sequence shown here is derived from an EMBL/GenBank/DDBJ whole genome shotgun (WGS) entry which is preliminary data.</text>
</comment>
<keyword evidence="2" id="KW-1185">Reference proteome</keyword>
<dbReference type="RefSeq" id="WP_387962843.1">
    <property type="nucleotide sequence ID" value="NZ_JBHSGP010000014.1"/>
</dbReference>
<dbReference type="Proteomes" id="UP001595953">
    <property type="component" value="Unassembled WGS sequence"/>
</dbReference>
<organism evidence="1 2">
    <name type="scientific">Geojedonia litorea</name>
    <dbReference type="NCBI Taxonomy" id="1268269"/>
    <lineage>
        <taxon>Bacteria</taxon>
        <taxon>Pseudomonadati</taxon>
        <taxon>Bacteroidota</taxon>
        <taxon>Flavobacteriia</taxon>
        <taxon>Flavobacteriales</taxon>
        <taxon>Flavobacteriaceae</taxon>
        <taxon>Geojedonia</taxon>
    </lineage>
</organism>
<dbReference type="PROSITE" id="PS51257">
    <property type="entry name" value="PROKAR_LIPOPROTEIN"/>
    <property type="match status" value="1"/>
</dbReference>
<dbReference type="InterPro" id="IPR015943">
    <property type="entry name" value="WD40/YVTN_repeat-like_dom_sf"/>
</dbReference>
<evidence type="ECO:0000313" key="1">
    <source>
        <dbReference type="EMBL" id="MFC4722384.1"/>
    </source>
</evidence>